<evidence type="ECO:0000256" key="4">
    <source>
        <dbReference type="ARBA" id="ARBA00022989"/>
    </source>
</evidence>
<name>A0A5N6S844_9BIFI</name>
<comment type="caution">
    <text evidence="9">The sequence shown here is derived from an EMBL/GenBank/DDBJ whole genome shotgun (WGS) entry which is preliminary data.</text>
</comment>
<dbReference type="HAMAP" id="MF_00631">
    <property type="entry name" value="CrgA"/>
    <property type="match status" value="1"/>
</dbReference>
<dbReference type="EMBL" id="QDAG01000010">
    <property type="protein sequence ID" value="KAE8126908.1"/>
    <property type="molecule type" value="Genomic_DNA"/>
</dbReference>
<dbReference type="GO" id="GO:0005886">
    <property type="term" value="C:plasma membrane"/>
    <property type="evidence" value="ECO:0007669"/>
    <property type="project" value="UniProtKB-SubCell"/>
</dbReference>
<dbReference type="AlphaFoldDB" id="A0A5N6S844"/>
<evidence type="ECO:0000256" key="8">
    <source>
        <dbReference type="SAM" id="MobiDB-lite"/>
    </source>
</evidence>
<proteinExistence type="inferred from homology"/>
<keyword evidence="3 7" id="KW-0812">Transmembrane</keyword>
<feature type="compositionally biased region" description="Basic and acidic residues" evidence="8">
    <location>
        <begin position="46"/>
        <end position="58"/>
    </location>
</feature>
<dbReference type="Pfam" id="PF06781">
    <property type="entry name" value="CrgA"/>
    <property type="match status" value="1"/>
</dbReference>
<comment type="similarity">
    <text evidence="7">Belongs to the CrgA family.</text>
</comment>
<dbReference type="NCBIfam" id="NF002593">
    <property type="entry name" value="PRK02251.1-2"/>
    <property type="match status" value="1"/>
</dbReference>
<evidence type="ECO:0000256" key="3">
    <source>
        <dbReference type="ARBA" id="ARBA00022692"/>
    </source>
</evidence>
<evidence type="ECO:0000313" key="10">
    <source>
        <dbReference type="Proteomes" id="UP000325415"/>
    </source>
</evidence>
<evidence type="ECO:0000256" key="1">
    <source>
        <dbReference type="ARBA" id="ARBA00022475"/>
    </source>
</evidence>
<feature type="region of interest" description="Disordered" evidence="8">
    <location>
        <begin position="1"/>
        <end position="63"/>
    </location>
</feature>
<dbReference type="Proteomes" id="UP000325415">
    <property type="component" value="Unassembled WGS sequence"/>
</dbReference>
<feature type="transmembrane region" description="Helical" evidence="7">
    <location>
        <begin position="114"/>
        <end position="135"/>
    </location>
</feature>
<protein>
    <recommendedName>
        <fullName evidence="7">Cell division protein CrgA</fullName>
    </recommendedName>
</protein>
<feature type="compositionally biased region" description="Basic and acidic residues" evidence="8">
    <location>
        <begin position="1"/>
        <end position="10"/>
    </location>
</feature>
<reference evidence="9 10" key="1">
    <citation type="submission" date="2018-04" db="EMBL/GenBank/DDBJ databases">
        <authorList>
            <person name="Eckel V.P."/>
            <person name="Vogel R.F."/>
        </authorList>
    </citation>
    <scope>NUCLEOTIDE SEQUENCE [LARGE SCALE GENOMIC DNA]</scope>
    <source>
        <strain evidence="10">TMW 2.1764</strain>
    </source>
</reference>
<sequence length="167" mass="18392">MADEELHKTGANDPGSQVDWQSGAEDAHTAQPGDDAKTGVNADAITDTKDAAEGAAKSDEEDYGIPMDKVEAVLNASIDQSAMTPQMQRMVRRQEENTRRVEETIKGTKANPTWFVPLFCILMVIGLAWAVVYYLTGSYPIPHIGAWNLAVAFAILMVGFLMTMWWR</sequence>
<keyword evidence="10" id="KW-1185">Reference proteome</keyword>
<gene>
    <name evidence="7 9" type="primary">crgA</name>
    <name evidence="9" type="ORF">DDE84_09585</name>
</gene>
<keyword evidence="5 7" id="KW-0472">Membrane</keyword>
<keyword evidence="2 7" id="KW-0132">Cell division</keyword>
<comment type="function">
    <text evidence="7">Involved in cell division.</text>
</comment>
<keyword evidence="6 7" id="KW-0131">Cell cycle</keyword>
<accession>A0A5N6S844</accession>
<evidence type="ECO:0000313" key="9">
    <source>
        <dbReference type="EMBL" id="KAE8126908.1"/>
    </source>
</evidence>
<dbReference type="InterPro" id="IPR009619">
    <property type="entry name" value="CrgA"/>
</dbReference>
<dbReference type="OrthoDB" id="5189646at2"/>
<keyword evidence="4 7" id="KW-1133">Transmembrane helix</keyword>
<organism evidence="9 10">
    <name type="scientific">Bifidobacterium tibiigranuli</name>
    <dbReference type="NCBI Taxonomy" id="2172043"/>
    <lineage>
        <taxon>Bacteria</taxon>
        <taxon>Bacillati</taxon>
        <taxon>Actinomycetota</taxon>
        <taxon>Actinomycetes</taxon>
        <taxon>Bifidobacteriales</taxon>
        <taxon>Bifidobacteriaceae</taxon>
        <taxon>Bifidobacterium</taxon>
    </lineage>
</organism>
<feature type="transmembrane region" description="Helical" evidence="7">
    <location>
        <begin position="147"/>
        <end position="166"/>
    </location>
</feature>
<comment type="subcellular location">
    <subcellularLocation>
        <location evidence="7">Cell membrane</location>
        <topology evidence="7">Multi-pass membrane protein</topology>
    </subcellularLocation>
</comment>
<evidence type="ECO:0000256" key="5">
    <source>
        <dbReference type="ARBA" id="ARBA00023136"/>
    </source>
</evidence>
<evidence type="ECO:0000256" key="2">
    <source>
        <dbReference type="ARBA" id="ARBA00022618"/>
    </source>
</evidence>
<evidence type="ECO:0000256" key="6">
    <source>
        <dbReference type="ARBA" id="ARBA00023306"/>
    </source>
</evidence>
<dbReference type="GO" id="GO:0051301">
    <property type="term" value="P:cell division"/>
    <property type="evidence" value="ECO:0007669"/>
    <property type="project" value="UniProtKB-UniRule"/>
</dbReference>
<evidence type="ECO:0000256" key="7">
    <source>
        <dbReference type="HAMAP-Rule" id="MF_00631"/>
    </source>
</evidence>
<keyword evidence="1 7" id="KW-1003">Cell membrane</keyword>